<dbReference type="Proteomes" id="UP000656042">
    <property type="component" value="Unassembled WGS sequence"/>
</dbReference>
<dbReference type="RefSeq" id="WP_189077341.1">
    <property type="nucleotide sequence ID" value="NZ_BMMX01000001.1"/>
</dbReference>
<gene>
    <name evidence="1" type="ORF">GCM10012284_04950</name>
</gene>
<keyword evidence="2" id="KW-1185">Reference proteome</keyword>
<dbReference type="Pfam" id="PF10604">
    <property type="entry name" value="Polyketide_cyc2"/>
    <property type="match status" value="1"/>
</dbReference>
<dbReference type="EMBL" id="BMMX01000001">
    <property type="protein sequence ID" value="GGK73979.1"/>
    <property type="molecule type" value="Genomic_DNA"/>
</dbReference>
<evidence type="ECO:0000313" key="2">
    <source>
        <dbReference type="Proteomes" id="UP000656042"/>
    </source>
</evidence>
<evidence type="ECO:0000313" key="1">
    <source>
        <dbReference type="EMBL" id="GGK73979.1"/>
    </source>
</evidence>
<sequence length="182" mass="19658">MTTIDLDTGPLFDIHADVRIAAPPAAVYARVSDLPGCGRWSTECTGGEWVRGTPGTVGAVFRGTNHRDPDVVSWAPVVRGSWTTDAEIVAAEPGVAFRWAIRAKDGRAQQSVWGFDLAADGDGTRVTHHFRMGAATEGIRGIVRDMDGDERERFFAEWGAKVHADVVATLDRIKALIEDAAD</sequence>
<dbReference type="InterPro" id="IPR019587">
    <property type="entry name" value="Polyketide_cyclase/dehydratase"/>
</dbReference>
<protein>
    <recommendedName>
        <fullName evidence="3">Polyketide cyclase / dehydrase and lipid transport</fullName>
    </recommendedName>
</protein>
<evidence type="ECO:0008006" key="3">
    <source>
        <dbReference type="Google" id="ProtNLM"/>
    </source>
</evidence>
<dbReference type="AlphaFoldDB" id="A0A8J3BWG3"/>
<proteinExistence type="predicted"/>
<dbReference type="CDD" id="cd07812">
    <property type="entry name" value="SRPBCC"/>
    <property type="match status" value="1"/>
</dbReference>
<reference evidence="1" key="1">
    <citation type="journal article" date="2014" name="Int. J. Syst. Evol. Microbiol.">
        <title>Complete genome sequence of Corynebacterium casei LMG S-19264T (=DSM 44701T), isolated from a smear-ripened cheese.</title>
        <authorList>
            <consortium name="US DOE Joint Genome Institute (JGI-PGF)"/>
            <person name="Walter F."/>
            <person name="Albersmeier A."/>
            <person name="Kalinowski J."/>
            <person name="Ruckert C."/>
        </authorList>
    </citation>
    <scope>NUCLEOTIDE SEQUENCE</scope>
    <source>
        <strain evidence="1">CGMCC 4.7299</strain>
    </source>
</reference>
<dbReference type="InterPro" id="IPR023393">
    <property type="entry name" value="START-like_dom_sf"/>
</dbReference>
<reference evidence="1" key="2">
    <citation type="submission" date="2020-09" db="EMBL/GenBank/DDBJ databases">
        <authorList>
            <person name="Sun Q."/>
            <person name="Zhou Y."/>
        </authorList>
    </citation>
    <scope>NUCLEOTIDE SEQUENCE</scope>
    <source>
        <strain evidence="1">CGMCC 4.7299</strain>
    </source>
</reference>
<comment type="caution">
    <text evidence="1">The sequence shown here is derived from an EMBL/GenBank/DDBJ whole genome shotgun (WGS) entry which is preliminary data.</text>
</comment>
<name>A0A8J3BWG3_9ACTN</name>
<accession>A0A8J3BWG3</accession>
<dbReference type="SUPFAM" id="SSF55961">
    <property type="entry name" value="Bet v1-like"/>
    <property type="match status" value="1"/>
</dbReference>
<dbReference type="Gene3D" id="3.30.530.20">
    <property type="match status" value="1"/>
</dbReference>
<organism evidence="1 2">
    <name type="scientific">Mangrovihabitans endophyticus</name>
    <dbReference type="NCBI Taxonomy" id="1751298"/>
    <lineage>
        <taxon>Bacteria</taxon>
        <taxon>Bacillati</taxon>
        <taxon>Actinomycetota</taxon>
        <taxon>Actinomycetes</taxon>
        <taxon>Micromonosporales</taxon>
        <taxon>Micromonosporaceae</taxon>
        <taxon>Mangrovihabitans</taxon>
    </lineage>
</organism>